<dbReference type="PANTHER" id="PTHR14191:SF27">
    <property type="entry name" value="MICROTUBULE ASSOCIATED SERINE_THREONINE KINASE FAMILY MEMBER 4"/>
    <property type="match status" value="1"/>
</dbReference>
<dbReference type="Pfam" id="PF17820">
    <property type="entry name" value="PDZ_6"/>
    <property type="match status" value="1"/>
</dbReference>
<name>A0AAW0MD76_9GOBI</name>
<evidence type="ECO:0000256" key="4">
    <source>
        <dbReference type="SAM" id="MobiDB-lite"/>
    </source>
</evidence>
<feature type="domain" description="PDZ" evidence="5">
    <location>
        <begin position="221"/>
        <end position="273"/>
    </location>
</feature>
<keyword evidence="3" id="KW-0677">Repeat</keyword>
<feature type="compositionally biased region" description="Basic and acidic residues" evidence="4">
    <location>
        <begin position="89"/>
        <end position="103"/>
    </location>
</feature>
<feature type="region of interest" description="Disordered" evidence="4">
    <location>
        <begin position="278"/>
        <end position="362"/>
    </location>
</feature>
<dbReference type="GO" id="GO:0005102">
    <property type="term" value="F:signaling receptor binding"/>
    <property type="evidence" value="ECO:0007669"/>
    <property type="project" value="TreeGrafter"/>
</dbReference>
<feature type="region of interest" description="Disordered" evidence="4">
    <location>
        <begin position="76"/>
        <end position="174"/>
    </location>
</feature>
<keyword evidence="2" id="KW-1003">Cell membrane</keyword>
<dbReference type="InterPro" id="IPR001478">
    <property type="entry name" value="PDZ"/>
</dbReference>
<evidence type="ECO:0000256" key="3">
    <source>
        <dbReference type="ARBA" id="ARBA00022737"/>
    </source>
</evidence>
<dbReference type="PRINTS" id="PR01217">
    <property type="entry name" value="PRICHEXTENSN"/>
</dbReference>
<proteinExistence type="predicted"/>
<dbReference type="InterPro" id="IPR041489">
    <property type="entry name" value="PDZ_6"/>
</dbReference>
<evidence type="ECO:0000256" key="1">
    <source>
        <dbReference type="ARBA" id="ARBA00004236"/>
    </source>
</evidence>
<dbReference type="GO" id="GO:0043495">
    <property type="term" value="F:protein-membrane adaptor activity"/>
    <property type="evidence" value="ECO:0007669"/>
    <property type="project" value="TreeGrafter"/>
</dbReference>
<feature type="compositionally biased region" description="Polar residues" evidence="4">
    <location>
        <begin position="467"/>
        <end position="500"/>
    </location>
</feature>
<dbReference type="PROSITE" id="PS50106">
    <property type="entry name" value="PDZ"/>
    <property type="match status" value="1"/>
</dbReference>
<dbReference type="Gene3D" id="2.30.42.10">
    <property type="match status" value="1"/>
</dbReference>
<dbReference type="GO" id="GO:0072659">
    <property type="term" value="P:protein localization to plasma membrane"/>
    <property type="evidence" value="ECO:0007669"/>
    <property type="project" value="TreeGrafter"/>
</dbReference>
<evidence type="ECO:0000259" key="5">
    <source>
        <dbReference type="PROSITE" id="PS50106"/>
    </source>
</evidence>
<dbReference type="SUPFAM" id="SSF50156">
    <property type="entry name" value="PDZ domain-like"/>
    <property type="match status" value="1"/>
</dbReference>
<gene>
    <name evidence="6" type="ORF">WMY93_032113</name>
</gene>
<feature type="region of interest" description="Disordered" evidence="4">
    <location>
        <begin position="374"/>
        <end position="520"/>
    </location>
</feature>
<dbReference type="EMBL" id="JBBPFD010000715">
    <property type="protein sequence ID" value="KAK7877190.1"/>
    <property type="molecule type" value="Genomic_DNA"/>
</dbReference>
<dbReference type="Proteomes" id="UP001460270">
    <property type="component" value="Unassembled WGS sequence"/>
</dbReference>
<evidence type="ECO:0000256" key="2">
    <source>
        <dbReference type="ARBA" id="ARBA00022475"/>
    </source>
</evidence>
<feature type="compositionally biased region" description="Basic and acidic residues" evidence="4">
    <location>
        <begin position="111"/>
        <end position="126"/>
    </location>
</feature>
<keyword evidence="7" id="KW-1185">Reference proteome</keyword>
<protein>
    <recommendedName>
        <fullName evidence="5">PDZ domain-containing protein</fullName>
    </recommendedName>
</protein>
<comment type="subcellular location">
    <subcellularLocation>
        <location evidence="1">Cell membrane</location>
    </subcellularLocation>
</comment>
<organism evidence="6 7">
    <name type="scientific">Mugilogobius chulae</name>
    <name type="common">yellowstripe goby</name>
    <dbReference type="NCBI Taxonomy" id="88201"/>
    <lineage>
        <taxon>Eukaryota</taxon>
        <taxon>Metazoa</taxon>
        <taxon>Chordata</taxon>
        <taxon>Craniata</taxon>
        <taxon>Vertebrata</taxon>
        <taxon>Euteleostomi</taxon>
        <taxon>Actinopterygii</taxon>
        <taxon>Neopterygii</taxon>
        <taxon>Teleostei</taxon>
        <taxon>Neoteleostei</taxon>
        <taxon>Acanthomorphata</taxon>
        <taxon>Gobiaria</taxon>
        <taxon>Gobiiformes</taxon>
        <taxon>Gobioidei</taxon>
        <taxon>Gobiidae</taxon>
        <taxon>Gobionellinae</taxon>
        <taxon>Mugilogobius</taxon>
    </lineage>
</organism>
<feature type="compositionally biased region" description="Low complexity" evidence="4">
    <location>
        <begin position="309"/>
        <end position="324"/>
    </location>
</feature>
<reference evidence="7" key="1">
    <citation type="submission" date="2024-04" db="EMBL/GenBank/DDBJ databases">
        <title>Salinicola lusitanus LLJ914,a marine bacterium isolated from the Okinawa Trough.</title>
        <authorList>
            <person name="Li J."/>
        </authorList>
    </citation>
    <scope>NUCLEOTIDE SEQUENCE [LARGE SCALE GENOMIC DNA]</scope>
</reference>
<dbReference type="GO" id="GO:0016324">
    <property type="term" value="C:apical plasma membrane"/>
    <property type="evidence" value="ECO:0007669"/>
    <property type="project" value="TreeGrafter"/>
</dbReference>
<comment type="caution">
    <text evidence="6">The sequence shown here is derived from an EMBL/GenBank/DDBJ whole genome shotgun (WGS) entry which is preliminary data.</text>
</comment>
<dbReference type="PANTHER" id="PTHR14191">
    <property type="entry name" value="PDZ DOMAIN CONTAINING PROTEIN"/>
    <property type="match status" value="1"/>
</dbReference>
<keyword evidence="2" id="KW-0472">Membrane</keyword>
<accession>A0AAW0MD76</accession>
<feature type="compositionally biased region" description="Basic residues" evidence="4">
    <location>
        <begin position="284"/>
        <end position="299"/>
    </location>
</feature>
<evidence type="ECO:0000313" key="6">
    <source>
        <dbReference type="EMBL" id="KAK7877190.1"/>
    </source>
</evidence>
<sequence>MPRFHINDDDATCLGSTSTTTTERRLDLDLDLDLDPGQTGLCRAAESGGVSSGFRSVHLQILSLWTEFIVKASGSRLNSAPQTAPEAPETCRERLDSEQKQSAETEASETSAKDLKQETKESKEVNVTKAQSLQKTPGPDSDPTDSAHRTPDSAPTAPDPAPTPPGPALTPPLKPHVTRRFVELVTEFLSGEKTPTKSRVFNKLIKSASASSLSLMIPQHVEEGGPAHAAGLREGDLITHVNGEAVQGLVQHEVVQLILKSGAKVSISATPFENTTIRVGPARKNTHKTKMARRSKKTRSKEGKDDSSRFSSSSSPSSSVPHSPLTAHTPALTHSPAHSPAHTRPTPRDSPGHVRPSSLVGLGHKLQRQFCSPRRKSAGNIALSPLARTPSPTPTPHGYSPLPLHSQTLPHPHRVSTPHETLHTPRSVSYTPHRTSHSTRRLSYSHTAPRVSHFTPNAESPTPHGYSPTSSPLADSPTPTSQRESPCPTETSNSTRTVSHAASPPDSPETSALPQELSRV</sequence>
<evidence type="ECO:0000313" key="7">
    <source>
        <dbReference type="Proteomes" id="UP001460270"/>
    </source>
</evidence>
<dbReference type="InterPro" id="IPR051067">
    <property type="entry name" value="NHER"/>
</dbReference>
<dbReference type="InterPro" id="IPR036034">
    <property type="entry name" value="PDZ_sf"/>
</dbReference>
<dbReference type="AlphaFoldDB" id="A0AAW0MD76"/>
<feature type="compositionally biased region" description="Polar residues" evidence="4">
    <location>
        <begin position="424"/>
        <end position="433"/>
    </location>
</feature>
<dbReference type="SMART" id="SM00228">
    <property type="entry name" value="PDZ"/>
    <property type="match status" value="1"/>
</dbReference>
<feature type="compositionally biased region" description="Pro residues" evidence="4">
    <location>
        <begin position="157"/>
        <end position="174"/>
    </location>
</feature>